<dbReference type="InterPro" id="IPR029063">
    <property type="entry name" value="SAM-dependent_MTases_sf"/>
</dbReference>
<evidence type="ECO:0000259" key="1">
    <source>
        <dbReference type="Pfam" id="PF13649"/>
    </source>
</evidence>
<dbReference type="Pfam" id="PF13649">
    <property type="entry name" value="Methyltransf_25"/>
    <property type="match status" value="1"/>
</dbReference>
<evidence type="ECO:0000313" key="3">
    <source>
        <dbReference type="Proteomes" id="UP000274843"/>
    </source>
</evidence>
<dbReference type="GeneID" id="301844928"/>
<dbReference type="EMBL" id="RKHY01000001">
    <property type="protein sequence ID" value="ROS41212.1"/>
    <property type="molecule type" value="Genomic_DNA"/>
</dbReference>
<protein>
    <submittedName>
        <fullName evidence="2">Methyltransferase family protein</fullName>
    </submittedName>
</protein>
<dbReference type="Gene3D" id="2.20.130.10">
    <property type="entry name" value="CAC2371-like domains"/>
    <property type="match status" value="1"/>
</dbReference>
<dbReference type="RefSeq" id="WP_123684432.1">
    <property type="nucleotide sequence ID" value="NZ_RKHY01000001.1"/>
</dbReference>
<keyword evidence="2" id="KW-0489">Methyltransferase</keyword>
<reference evidence="2 3" key="1">
    <citation type="submission" date="2018-11" db="EMBL/GenBank/DDBJ databases">
        <title>Sequencing the genomes of 1000 actinobacteria strains.</title>
        <authorList>
            <person name="Klenk H.-P."/>
        </authorList>
    </citation>
    <scope>NUCLEOTIDE SEQUENCE [LARGE SCALE GENOMIC DNA]</scope>
    <source>
        <strain evidence="2 3">DSM 44348</strain>
    </source>
</reference>
<feature type="domain" description="Methyltransferase" evidence="1">
    <location>
        <begin position="37"/>
        <end position="119"/>
    </location>
</feature>
<accession>A0A3N2GX66</accession>
<dbReference type="GO" id="GO:0032259">
    <property type="term" value="P:methylation"/>
    <property type="evidence" value="ECO:0007669"/>
    <property type="project" value="UniProtKB-KW"/>
</dbReference>
<keyword evidence="2" id="KW-0808">Transferase</keyword>
<proteinExistence type="predicted"/>
<gene>
    <name evidence="2" type="ORF">EDD35_3566</name>
</gene>
<comment type="caution">
    <text evidence="2">The sequence shown here is derived from an EMBL/GenBank/DDBJ whole genome shotgun (WGS) entry which is preliminary data.</text>
</comment>
<dbReference type="SUPFAM" id="SSF53335">
    <property type="entry name" value="S-adenosyl-L-methionine-dependent methyltransferases"/>
    <property type="match status" value="1"/>
</dbReference>
<dbReference type="InterPro" id="IPR041698">
    <property type="entry name" value="Methyltransf_25"/>
</dbReference>
<dbReference type="GO" id="GO:0008168">
    <property type="term" value="F:methyltransferase activity"/>
    <property type="evidence" value="ECO:0007669"/>
    <property type="project" value="UniProtKB-KW"/>
</dbReference>
<dbReference type="Proteomes" id="UP000274843">
    <property type="component" value="Unassembled WGS sequence"/>
</dbReference>
<name>A0A3N2GX66_9PSEU</name>
<organism evidence="2 3">
    <name type="scientific">Amycolatopsis thermoflava</name>
    <dbReference type="NCBI Taxonomy" id="84480"/>
    <lineage>
        <taxon>Bacteria</taxon>
        <taxon>Bacillati</taxon>
        <taxon>Actinomycetota</taxon>
        <taxon>Actinomycetes</taxon>
        <taxon>Pseudonocardiales</taxon>
        <taxon>Pseudonocardiaceae</taxon>
        <taxon>Amycolatopsis</taxon>
        <taxon>Amycolatopsis methanolica group</taxon>
    </lineage>
</organism>
<keyword evidence="3" id="KW-1185">Reference proteome</keyword>
<dbReference type="AlphaFoldDB" id="A0A3N2GX66"/>
<sequence>MEATTVDGCPVEVYRLLPPSGEAEIAHRAAPPGAAMLDLGCGTGRIAHRLIELGHPVTAVDDSPEMLAHVRGAEAVQARIEGLDLGRRFPAVLLASHLVNQPDSGALLATVARHLAGDGVALVEWHPPSWFDTVTEGGGRLGEVLVSLSGISRDGPLLSATVRYQARGRSWEQPFTARRLAESELRVRLAEAGLRFSHWCTPDQRWFVAKRTEVADSPRREYGM</sequence>
<evidence type="ECO:0000313" key="2">
    <source>
        <dbReference type="EMBL" id="ROS41212.1"/>
    </source>
</evidence>
<dbReference type="Gene3D" id="3.40.50.150">
    <property type="entry name" value="Vaccinia Virus protein VP39"/>
    <property type="match status" value="1"/>
</dbReference>
<dbReference type="CDD" id="cd02440">
    <property type="entry name" value="AdoMet_MTases"/>
    <property type="match status" value="1"/>
</dbReference>